<dbReference type="KEGG" id="lhf:JCM16775_1052"/>
<dbReference type="RefSeq" id="WP_026746516.1">
    <property type="nucleotide sequence ID" value="NZ_AP019823.1"/>
</dbReference>
<protein>
    <submittedName>
        <fullName evidence="2">Uncharacterized protein</fullName>
    </submittedName>
</protein>
<keyword evidence="3" id="KW-1185">Reference proteome</keyword>
<organism evidence="2 3">
    <name type="scientific">Leptotrichia hofstadii</name>
    <dbReference type="NCBI Taxonomy" id="157688"/>
    <lineage>
        <taxon>Bacteria</taxon>
        <taxon>Fusobacteriati</taxon>
        <taxon>Fusobacteriota</taxon>
        <taxon>Fusobacteriia</taxon>
        <taxon>Fusobacteriales</taxon>
        <taxon>Leptotrichiaceae</taxon>
        <taxon>Leptotrichia</taxon>
    </lineage>
</organism>
<sequence>MLKNSLNFWGHSNKLSPKHKGPKMPPNASPDSIPDIKTGNDLLKNHSYNSATKKQRFAIYEGKMIIFQPTGGTKNEWHAYEITENLRKHVPNDTLKQMLKDGKITKVQYNKNRMK</sequence>
<reference evidence="2 3" key="1">
    <citation type="submission" date="2019-07" db="EMBL/GenBank/DDBJ databases">
        <title>Complete Genome Sequence of Leptotrichia hofstadii Strain JCM16775.</title>
        <authorList>
            <person name="Watanabe S."/>
            <person name="Cui L."/>
        </authorList>
    </citation>
    <scope>NUCLEOTIDE SEQUENCE [LARGE SCALE GENOMIC DNA]</scope>
    <source>
        <strain evidence="2 3">JCM16775</strain>
    </source>
</reference>
<proteinExistence type="predicted"/>
<gene>
    <name evidence="2" type="ORF">JCM16775_1052</name>
</gene>
<evidence type="ECO:0000313" key="3">
    <source>
        <dbReference type="Proteomes" id="UP000321892"/>
    </source>
</evidence>
<evidence type="ECO:0000256" key="1">
    <source>
        <dbReference type="SAM" id="MobiDB-lite"/>
    </source>
</evidence>
<name>A0A510JGE6_9FUSO</name>
<feature type="region of interest" description="Disordered" evidence="1">
    <location>
        <begin position="1"/>
        <end position="40"/>
    </location>
</feature>
<accession>A0A510JGE6</accession>
<dbReference type="AlphaFoldDB" id="A0A510JGE6"/>
<evidence type="ECO:0000313" key="2">
    <source>
        <dbReference type="EMBL" id="BBM38344.1"/>
    </source>
</evidence>
<dbReference type="EMBL" id="AP019823">
    <property type="protein sequence ID" value="BBM38344.1"/>
    <property type="molecule type" value="Genomic_DNA"/>
</dbReference>
<dbReference type="Proteomes" id="UP000321892">
    <property type="component" value="Chromosome"/>
</dbReference>